<dbReference type="AlphaFoldDB" id="A0A165FUX9"/>
<accession>A0A165FUX9</accession>
<gene>
    <name evidence="1" type="ORF">EXIGLDRAFT_771627</name>
</gene>
<dbReference type="Proteomes" id="UP000077266">
    <property type="component" value="Unassembled WGS sequence"/>
</dbReference>
<sequence>MAFLSVNSTPPKLIRDLWDKPRLSTDPIGIFTCKEWEVVPYDSLSLVDWLHVVPKNSISEKSRPYYVVHKSYTSGDPTYEVTLRIQGFLKSSVLSPIGTWDGDPSNAHLAVQRIVLGGGETDDAWISTLKQLNRVISVVTRKSGFNGSPHLLTESVGTVIPFQRRVFLKAANAPPFSVQNIGDELLPYAARLQDMSQQWVTDAPLLTGALRTTGVRRCNHALFRDGDFVDVLASFEIVCKKQVTRVYFAFDRIVQLAARDEGTGGTSVTPAFGAQDVLRAPADDIFVDTDDEDAGEED</sequence>
<keyword evidence="2" id="KW-1185">Reference proteome</keyword>
<name>A0A165FUX9_EXIGL</name>
<evidence type="ECO:0000313" key="1">
    <source>
        <dbReference type="EMBL" id="KZV89568.1"/>
    </source>
</evidence>
<dbReference type="EMBL" id="KV426069">
    <property type="protein sequence ID" value="KZV89568.1"/>
    <property type="molecule type" value="Genomic_DNA"/>
</dbReference>
<dbReference type="OrthoDB" id="3270129at2759"/>
<dbReference type="InParanoid" id="A0A165FUX9"/>
<reference evidence="1 2" key="1">
    <citation type="journal article" date="2016" name="Mol. Biol. Evol.">
        <title>Comparative Genomics of Early-Diverging Mushroom-Forming Fungi Provides Insights into the Origins of Lignocellulose Decay Capabilities.</title>
        <authorList>
            <person name="Nagy L.G."/>
            <person name="Riley R."/>
            <person name="Tritt A."/>
            <person name="Adam C."/>
            <person name="Daum C."/>
            <person name="Floudas D."/>
            <person name="Sun H."/>
            <person name="Yadav J.S."/>
            <person name="Pangilinan J."/>
            <person name="Larsson K.H."/>
            <person name="Matsuura K."/>
            <person name="Barry K."/>
            <person name="Labutti K."/>
            <person name="Kuo R."/>
            <person name="Ohm R.A."/>
            <person name="Bhattacharya S.S."/>
            <person name="Shirouzu T."/>
            <person name="Yoshinaga Y."/>
            <person name="Martin F.M."/>
            <person name="Grigoriev I.V."/>
            <person name="Hibbett D.S."/>
        </authorList>
    </citation>
    <scope>NUCLEOTIDE SEQUENCE [LARGE SCALE GENOMIC DNA]</scope>
    <source>
        <strain evidence="1 2">HHB12029</strain>
    </source>
</reference>
<proteinExistence type="predicted"/>
<protein>
    <submittedName>
        <fullName evidence="1">Uncharacterized protein</fullName>
    </submittedName>
</protein>
<organism evidence="1 2">
    <name type="scientific">Exidia glandulosa HHB12029</name>
    <dbReference type="NCBI Taxonomy" id="1314781"/>
    <lineage>
        <taxon>Eukaryota</taxon>
        <taxon>Fungi</taxon>
        <taxon>Dikarya</taxon>
        <taxon>Basidiomycota</taxon>
        <taxon>Agaricomycotina</taxon>
        <taxon>Agaricomycetes</taxon>
        <taxon>Auriculariales</taxon>
        <taxon>Exidiaceae</taxon>
        <taxon>Exidia</taxon>
    </lineage>
</organism>
<evidence type="ECO:0000313" key="2">
    <source>
        <dbReference type="Proteomes" id="UP000077266"/>
    </source>
</evidence>